<name>A0A1X7NTK1_9HYPH</name>
<sequence length="67" mass="7895">MKPDTSKWDNPSAYDFIKDSAADSIAWEFLRRNKRYQKDYRDMQMAAAKDMPSNALDRWGLSFRGKT</sequence>
<dbReference type="OrthoDB" id="8654520at2"/>
<reference evidence="2 3" key="1">
    <citation type="submission" date="2017-04" db="EMBL/GenBank/DDBJ databases">
        <authorList>
            <person name="Afonso C.L."/>
            <person name="Miller P.J."/>
            <person name="Scott M.A."/>
            <person name="Spackman E."/>
            <person name="Goraichik I."/>
            <person name="Dimitrov K.M."/>
            <person name="Suarez D.L."/>
            <person name="Swayne D.E."/>
        </authorList>
    </citation>
    <scope>NUCLEOTIDE SEQUENCE [LARGE SCALE GENOMIC DNA]</scope>
    <source>
        <strain evidence="2 3">B5P</strain>
    </source>
</reference>
<proteinExistence type="predicted"/>
<keyword evidence="3" id="KW-1185">Reference proteome</keyword>
<dbReference type="AlphaFoldDB" id="A0A1X7NTK1"/>
<dbReference type="Pfam" id="PF20109">
    <property type="entry name" value="Trans_reg_dom"/>
    <property type="match status" value="1"/>
</dbReference>
<feature type="domain" description="Transcriptional regulator-like" evidence="1">
    <location>
        <begin position="7"/>
        <end position="64"/>
    </location>
</feature>
<evidence type="ECO:0000313" key="2">
    <source>
        <dbReference type="EMBL" id="SMH40571.1"/>
    </source>
</evidence>
<dbReference type="InterPro" id="IPR045465">
    <property type="entry name" value="Trans_reg_dom"/>
</dbReference>
<accession>A0A1X7NTK1</accession>
<protein>
    <recommendedName>
        <fullName evidence="1">Transcriptional regulator-like domain-containing protein</fullName>
    </recommendedName>
</protein>
<evidence type="ECO:0000259" key="1">
    <source>
        <dbReference type="Pfam" id="PF20109"/>
    </source>
</evidence>
<dbReference type="EMBL" id="FXBL01000004">
    <property type="protein sequence ID" value="SMH40571.1"/>
    <property type="molecule type" value="Genomic_DNA"/>
</dbReference>
<evidence type="ECO:0000313" key="3">
    <source>
        <dbReference type="Proteomes" id="UP000193083"/>
    </source>
</evidence>
<organism evidence="2 3">
    <name type="scientific">Mesorhizobium australicum</name>
    <dbReference type="NCBI Taxonomy" id="536018"/>
    <lineage>
        <taxon>Bacteria</taxon>
        <taxon>Pseudomonadati</taxon>
        <taxon>Pseudomonadota</taxon>
        <taxon>Alphaproteobacteria</taxon>
        <taxon>Hyphomicrobiales</taxon>
        <taxon>Phyllobacteriaceae</taxon>
        <taxon>Mesorhizobium</taxon>
    </lineage>
</organism>
<gene>
    <name evidence="2" type="ORF">SAMN02982922_2361</name>
</gene>
<dbReference type="Proteomes" id="UP000193083">
    <property type="component" value="Unassembled WGS sequence"/>
</dbReference>
<dbReference type="RefSeq" id="WP_085464341.1">
    <property type="nucleotide sequence ID" value="NZ_FXBL01000004.1"/>
</dbReference>